<dbReference type="PANTHER" id="PTHR45527:SF1">
    <property type="entry name" value="FATTY ACID SYNTHASE"/>
    <property type="match status" value="1"/>
</dbReference>
<dbReference type="InterPro" id="IPR009081">
    <property type="entry name" value="PP-bd_ACP"/>
</dbReference>
<evidence type="ECO:0000259" key="2">
    <source>
        <dbReference type="PROSITE" id="PS50075"/>
    </source>
</evidence>
<dbReference type="EMBL" id="BPRE01000008">
    <property type="protein sequence ID" value="GJE76190.1"/>
    <property type="molecule type" value="Genomic_DNA"/>
</dbReference>
<accession>A0ABQ4UVZ9</accession>
<dbReference type="InterPro" id="IPR001242">
    <property type="entry name" value="Condensation_dom"/>
</dbReference>
<proteinExistence type="predicted"/>
<dbReference type="Proteomes" id="UP001055093">
    <property type="component" value="Unassembled WGS sequence"/>
</dbReference>
<protein>
    <submittedName>
        <fullName evidence="3">Linear gramicidin synthase subunit D</fullName>
    </submittedName>
</protein>
<dbReference type="SUPFAM" id="SSF52777">
    <property type="entry name" value="CoA-dependent acyltransferases"/>
    <property type="match status" value="2"/>
</dbReference>
<dbReference type="PANTHER" id="PTHR45527">
    <property type="entry name" value="NONRIBOSOMAL PEPTIDE SYNTHETASE"/>
    <property type="match status" value="1"/>
</dbReference>
<name>A0ABQ4UVZ9_9HYPH</name>
<dbReference type="PROSITE" id="PS50075">
    <property type="entry name" value="CARRIER"/>
    <property type="match status" value="1"/>
</dbReference>
<dbReference type="Gene3D" id="3.30.559.30">
    <property type="entry name" value="Nonribosomal peptide synthetase, condensation domain"/>
    <property type="match status" value="1"/>
</dbReference>
<dbReference type="InterPro" id="IPR023213">
    <property type="entry name" value="CAT-like_dom_sf"/>
</dbReference>
<dbReference type="Pfam" id="PF00550">
    <property type="entry name" value="PP-binding"/>
    <property type="match status" value="1"/>
</dbReference>
<reference evidence="3" key="1">
    <citation type="journal article" date="2021" name="Front. Microbiol.">
        <title>Comprehensive Comparative Genomics and Phenotyping of Methylobacterium Species.</title>
        <authorList>
            <person name="Alessa O."/>
            <person name="Ogura Y."/>
            <person name="Fujitani Y."/>
            <person name="Takami H."/>
            <person name="Hayashi T."/>
            <person name="Sahin N."/>
            <person name="Tani A."/>
        </authorList>
    </citation>
    <scope>NUCLEOTIDE SEQUENCE</scope>
    <source>
        <strain evidence="3">DSM 14458</strain>
    </source>
</reference>
<organism evidence="3 4">
    <name type="scientific">Methylorubrum suomiense</name>
    <dbReference type="NCBI Taxonomy" id="144191"/>
    <lineage>
        <taxon>Bacteria</taxon>
        <taxon>Pseudomonadati</taxon>
        <taxon>Pseudomonadota</taxon>
        <taxon>Alphaproteobacteria</taxon>
        <taxon>Hyphomicrobiales</taxon>
        <taxon>Methylobacteriaceae</taxon>
        <taxon>Methylorubrum</taxon>
    </lineage>
</organism>
<evidence type="ECO:0000313" key="3">
    <source>
        <dbReference type="EMBL" id="GJE76190.1"/>
    </source>
</evidence>
<dbReference type="Pfam" id="PF00668">
    <property type="entry name" value="Condensation"/>
    <property type="match status" value="1"/>
</dbReference>
<dbReference type="Gene3D" id="1.10.1200.10">
    <property type="entry name" value="ACP-like"/>
    <property type="match status" value="1"/>
</dbReference>
<feature type="domain" description="Carrier" evidence="2">
    <location>
        <begin position="1"/>
        <end position="64"/>
    </location>
</feature>
<sequence length="529" mass="57166">MWTALLGVERVGRTDGFFERGGHSLLAAKLVARIRAELGRDLPLRAVFEAPGLAALAVRIEAAPAVAAQTNMAVPRAPRDRAVPATDMQAGLWHWQRRHPDSSAWTIFGALRLSGPLDTDALRASFDHIVARHEALRTTFRAGAAGLELVVHPSAPIRIERLDLTDRPRSEIETAALGFAQNQAERPFDMAVDLPIRVGLVRLGRQDHVLTLAVHHAAGDGRSMALLLDELGAGYRAFAGGSEPDLPQPARQATDYAAWRRAQDRTPAAEARLAETLERLSGSWRPDPVQTDRPRRPDLGARGARIRFEIPGAAVLRLAANAGALNATLPMAAMAALGIALRRRSDRDAMSLGILVTDRGPSELETVMGCLVATDLTVLEIDPAQPFARILTAVRDERLAAQAAGPVPYARLLDALARRYRLSHAAAPFQVLFSYLRVEPESADLLAGLRARDFPVADTDESFELEFDFKERADGGLAVSIGYLTDLFDSATVEALAQDLSGVLEAAARDPDRPAARLWPPPALPDEAA</sequence>
<evidence type="ECO:0000313" key="4">
    <source>
        <dbReference type="Proteomes" id="UP001055093"/>
    </source>
</evidence>
<evidence type="ECO:0000256" key="1">
    <source>
        <dbReference type="SAM" id="MobiDB-lite"/>
    </source>
</evidence>
<feature type="region of interest" description="Disordered" evidence="1">
    <location>
        <begin position="510"/>
        <end position="529"/>
    </location>
</feature>
<comment type="caution">
    <text evidence="3">The sequence shown here is derived from an EMBL/GenBank/DDBJ whole genome shotgun (WGS) entry which is preliminary data.</text>
</comment>
<feature type="compositionally biased region" description="Pro residues" evidence="1">
    <location>
        <begin position="519"/>
        <end position="529"/>
    </location>
</feature>
<dbReference type="InterPro" id="IPR036736">
    <property type="entry name" value="ACP-like_sf"/>
</dbReference>
<gene>
    <name evidence="3" type="primary">lgrD</name>
    <name evidence="3" type="ORF">BGCPKDLD_2782</name>
</gene>
<dbReference type="CDD" id="cd19531">
    <property type="entry name" value="LCL_NRPS-like"/>
    <property type="match status" value="1"/>
</dbReference>
<dbReference type="SUPFAM" id="SSF47336">
    <property type="entry name" value="ACP-like"/>
    <property type="match status" value="1"/>
</dbReference>
<keyword evidence="4" id="KW-1185">Reference proteome</keyword>
<reference evidence="3" key="2">
    <citation type="submission" date="2021-08" db="EMBL/GenBank/DDBJ databases">
        <authorList>
            <person name="Tani A."/>
            <person name="Ola A."/>
            <person name="Ogura Y."/>
            <person name="Katsura K."/>
            <person name="Hayashi T."/>
        </authorList>
    </citation>
    <scope>NUCLEOTIDE SEQUENCE</scope>
    <source>
        <strain evidence="3">DSM 14458</strain>
    </source>
</reference>
<dbReference type="Gene3D" id="3.30.559.10">
    <property type="entry name" value="Chloramphenicol acetyltransferase-like domain"/>
    <property type="match status" value="1"/>
</dbReference>